<dbReference type="AlphaFoldDB" id="A0A915YE72"/>
<evidence type="ECO:0000313" key="2">
    <source>
        <dbReference type="Proteomes" id="UP001060919"/>
    </source>
</evidence>
<gene>
    <name evidence="1" type="ORF">AsAng_0021880</name>
</gene>
<reference evidence="1" key="1">
    <citation type="submission" date="2022-09" db="EMBL/GenBank/DDBJ databases">
        <title>Aureispira anguillicida sp. nov., isolated from Leptocephalus of Japanese eel Anguilla japonica.</title>
        <authorList>
            <person name="Yuasa K."/>
            <person name="Mekata T."/>
            <person name="Ikunari K."/>
        </authorList>
    </citation>
    <scope>NUCLEOTIDE SEQUENCE</scope>
    <source>
        <strain evidence="1">EL160426</strain>
    </source>
</reference>
<sequence>MTNLKITKDGILINSVLLRWGTKREIIRKKLNISFKEDERITEYRPDFTLEVCRDMFDDFFLNYDYHSKTLKEIEIHQNCKIEIQLNNSMHFSTGDTYTNILKLLKKEFSLKKIEKEEHLIPELKMVIASDREMGGDGKGLRYLYLGENITHLQN</sequence>
<evidence type="ECO:0000313" key="1">
    <source>
        <dbReference type="EMBL" id="BDS11474.1"/>
    </source>
</evidence>
<dbReference type="Proteomes" id="UP001060919">
    <property type="component" value="Chromosome"/>
</dbReference>
<protein>
    <submittedName>
        <fullName evidence="1">Uncharacterized protein</fullName>
    </submittedName>
</protein>
<organism evidence="1 2">
    <name type="scientific">Aureispira anguillae</name>
    <dbReference type="NCBI Taxonomy" id="2864201"/>
    <lineage>
        <taxon>Bacteria</taxon>
        <taxon>Pseudomonadati</taxon>
        <taxon>Bacteroidota</taxon>
        <taxon>Saprospiria</taxon>
        <taxon>Saprospirales</taxon>
        <taxon>Saprospiraceae</taxon>
        <taxon>Aureispira</taxon>
    </lineage>
</organism>
<accession>A0A915YE72</accession>
<dbReference type="RefSeq" id="WP_264792649.1">
    <property type="nucleotide sequence ID" value="NZ_AP026867.1"/>
</dbReference>
<dbReference type="EMBL" id="AP026867">
    <property type="protein sequence ID" value="BDS11474.1"/>
    <property type="molecule type" value="Genomic_DNA"/>
</dbReference>
<name>A0A915YE72_9BACT</name>
<proteinExistence type="predicted"/>
<dbReference type="KEGG" id="aup:AsAng_0021880"/>
<keyword evidence="2" id="KW-1185">Reference proteome</keyword>